<gene>
    <name evidence="1" type="ORF">PoMZ_11842</name>
</gene>
<dbReference type="Proteomes" id="UP000294847">
    <property type="component" value="Chromosome 5"/>
</dbReference>
<evidence type="ECO:0000313" key="2">
    <source>
        <dbReference type="Proteomes" id="UP000294847"/>
    </source>
</evidence>
<accession>A0A4P7NLU1</accession>
<evidence type="ECO:0000313" key="1">
    <source>
        <dbReference type="EMBL" id="QBZ62952.1"/>
    </source>
</evidence>
<dbReference type="EMBL" id="CP034208">
    <property type="protein sequence ID" value="QBZ62952.1"/>
    <property type="molecule type" value="Genomic_DNA"/>
</dbReference>
<organism evidence="1 2">
    <name type="scientific">Pyricularia oryzae</name>
    <name type="common">Rice blast fungus</name>
    <name type="synonym">Magnaporthe oryzae</name>
    <dbReference type="NCBI Taxonomy" id="318829"/>
    <lineage>
        <taxon>Eukaryota</taxon>
        <taxon>Fungi</taxon>
        <taxon>Dikarya</taxon>
        <taxon>Ascomycota</taxon>
        <taxon>Pezizomycotina</taxon>
        <taxon>Sordariomycetes</taxon>
        <taxon>Sordariomycetidae</taxon>
        <taxon>Magnaporthales</taxon>
        <taxon>Pyriculariaceae</taxon>
        <taxon>Pyricularia</taxon>
    </lineage>
</organism>
<name>A0A4P7NLU1_PYROR</name>
<dbReference type="AlphaFoldDB" id="A0A4P7NLU1"/>
<sequence length="59" mass="6528">MPLSPALPRWGPPGCQRHHDLQDVGHASAVPANLKVSDPLAAPYFTQYQNYELLFDPSL</sequence>
<reference evidence="1 2" key="1">
    <citation type="journal article" date="2019" name="Mol. Biol. Evol.">
        <title>Blast fungal genomes show frequent chromosomal changes, gene gains and losses, and effector gene turnover.</title>
        <authorList>
            <person name="Gomez Luciano L.B."/>
            <person name="Jason Tsai I."/>
            <person name="Chuma I."/>
            <person name="Tosa Y."/>
            <person name="Chen Y.H."/>
            <person name="Li J.Y."/>
            <person name="Li M.Y."/>
            <person name="Jade Lu M.Y."/>
            <person name="Nakayashiki H."/>
            <person name="Li W.H."/>
        </authorList>
    </citation>
    <scope>NUCLEOTIDE SEQUENCE [LARGE SCALE GENOMIC DNA]</scope>
    <source>
        <strain evidence="1">MZ5-1-6</strain>
    </source>
</reference>
<protein>
    <submittedName>
        <fullName evidence="1">Uncharacterized protein</fullName>
    </submittedName>
</protein>
<proteinExistence type="predicted"/>